<sequence>MSSELCAVGVFKRETSTKRAAFIVSMLQAIISHFYNVTFPTFRSVQTTIPFIIVGL</sequence>
<name>A0A0A9GSE0_ARUDO</name>
<organism evidence="1">
    <name type="scientific">Arundo donax</name>
    <name type="common">Giant reed</name>
    <name type="synonym">Donax arundinaceus</name>
    <dbReference type="NCBI Taxonomy" id="35708"/>
    <lineage>
        <taxon>Eukaryota</taxon>
        <taxon>Viridiplantae</taxon>
        <taxon>Streptophyta</taxon>
        <taxon>Embryophyta</taxon>
        <taxon>Tracheophyta</taxon>
        <taxon>Spermatophyta</taxon>
        <taxon>Magnoliopsida</taxon>
        <taxon>Liliopsida</taxon>
        <taxon>Poales</taxon>
        <taxon>Poaceae</taxon>
        <taxon>PACMAD clade</taxon>
        <taxon>Arundinoideae</taxon>
        <taxon>Arundineae</taxon>
        <taxon>Arundo</taxon>
    </lineage>
</organism>
<protein>
    <submittedName>
        <fullName evidence="1">Uncharacterized protein</fullName>
    </submittedName>
</protein>
<dbReference type="AlphaFoldDB" id="A0A0A9GSE0"/>
<proteinExistence type="predicted"/>
<dbReference type="EMBL" id="GBRH01172450">
    <property type="protein sequence ID" value="JAE25446.1"/>
    <property type="molecule type" value="Transcribed_RNA"/>
</dbReference>
<accession>A0A0A9GSE0</accession>
<reference evidence="1" key="1">
    <citation type="submission" date="2014-09" db="EMBL/GenBank/DDBJ databases">
        <authorList>
            <person name="Magalhaes I.L.F."/>
            <person name="Oliveira U."/>
            <person name="Santos F.R."/>
            <person name="Vidigal T.H.D.A."/>
            <person name="Brescovit A.D."/>
            <person name="Santos A.J."/>
        </authorList>
    </citation>
    <scope>NUCLEOTIDE SEQUENCE</scope>
    <source>
        <tissue evidence="1">Shoot tissue taken approximately 20 cm above the soil surface</tissue>
    </source>
</reference>
<evidence type="ECO:0000313" key="1">
    <source>
        <dbReference type="EMBL" id="JAE25446.1"/>
    </source>
</evidence>
<reference evidence="1" key="2">
    <citation type="journal article" date="2015" name="Data Brief">
        <title>Shoot transcriptome of the giant reed, Arundo donax.</title>
        <authorList>
            <person name="Barrero R.A."/>
            <person name="Guerrero F.D."/>
            <person name="Moolhuijzen P."/>
            <person name="Goolsby J.A."/>
            <person name="Tidwell J."/>
            <person name="Bellgard S.E."/>
            <person name="Bellgard M.I."/>
        </authorList>
    </citation>
    <scope>NUCLEOTIDE SEQUENCE</scope>
    <source>
        <tissue evidence="1">Shoot tissue taken approximately 20 cm above the soil surface</tissue>
    </source>
</reference>